<keyword evidence="6 8" id="KW-0472">Membrane</keyword>
<dbReference type="EMBL" id="JAEPCM010000243">
    <property type="protein sequence ID" value="MCG7946152.1"/>
    <property type="molecule type" value="Genomic_DNA"/>
</dbReference>
<dbReference type="InterPro" id="IPR025692">
    <property type="entry name" value="MscS_IM_dom1"/>
</dbReference>
<evidence type="ECO:0000256" key="2">
    <source>
        <dbReference type="ARBA" id="ARBA00008017"/>
    </source>
</evidence>
<reference evidence="15" key="1">
    <citation type="journal article" date="2021" name="Proc. Natl. Acad. Sci. U.S.A.">
        <title>Global biogeography of chemosynthetic symbionts reveals both localized and globally distributed symbiont groups. .</title>
        <authorList>
            <person name="Osvatic J.T."/>
            <person name="Wilkins L.G.E."/>
            <person name="Leibrecht L."/>
            <person name="Leray M."/>
            <person name="Zauner S."/>
            <person name="Polzin J."/>
            <person name="Camacho Y."/>
            <person name="Gros O."/>
            <person name="van Gils J.A."/>
            <person name="Eisen J.A."/>
            <person name="Petersen J.M."/>
            <person name="Yuen B."/>
        </authorList>
    </citation>
    <scope>NUCLEOTIDE SEQUENCE</scope>
    <source>
        <strain evidence="15">MAGclacostrist064TRANS</strain>
    </source>
</reference>
<dbReference type="InterPro" id="IPR049142">
    <property type="entry name" value="MS_channel_1st"/>
</dbReference>
<feature type="transmembrane region" description="Helical" evidence="8">
    <location>
        <begin position="865"/>
        <end position="886"/>
    </location>
</feature>
<dbReference type="GO" id="GO:0008381">
    <property type="term" value="F:mechanosensitive monoatomic ion channel activity"/>
    <property type="evidence" value="ECO:0007669"/>
    <property type="project" value="UniProtKB-ARBA"/>
</dbReference>
<feature type="domain" description="Mechanosensitive ion channel inner membrane" evidence="11">
    <location>
        <begin position="506"/>
        <end position="843"/>
    </location>
</feature>
<feature type="transmembrane region" description="Helical" evidence="8">
    <location>
        <begin position="545"/>
        <end position="570"/>
    </location>
</feature>
<evidence type="ECO:0000256" key="4">
    <source>
        <dbReference type="ARBA" id="ARBA00022692"/>
    </source>
</evidence>
<feature type="transmembrane region" description="Helical" evidence="8">
    <location>
        <begin position="934"/>
        <end position="961"/>
    </location>
</feature>
<feature type="coiled-coil region" evidence="7">
    <location>
        <begin position="119"/>
        <end position="272"/>
    </location>
</feature>
<feature type="transmembrane region" description="Helical" evidence="8">
    <location>
        <begin position="700"/>
        <end position="724"/>
    </location>
</feature>
<evidence type="ECO:0000313" key="16">
    <source>
        <dbReference type="Proteomes" id="UP000886667"/>
    </source>
</evidence>
<dbReference type="Pfam" id="PF21088">
    <property type="entry name" value="MS_channel_1st"/>
    <property type="match status" value="1"/>
</dbReference>
<feature type="coiled-coil region" evidence="7">
    <location>
        <begin position="757"/>
        <end position="791"/>
    </location>
</feature>
<organism evidence="15 16">
    <name type="scientific">Candidatus Thiodiazotropha taylori</name>
    <dbReference type="NCBI Taxonomy" id="2792791"/>
    <lineage>
        <taxon>Bacteria</taxon>
        <taxon>Pseudomonadati</taxon>
        <taxon>Pseudomonadota</taxon>
        <taxon>Gammaproteobacteria</taxon>
        <taxon>Chromatiales</taxon>
        <taxon>Sedimenticolaceae</taxon>
        <taxon>Candidatus Thiodiazotropha</taxon>
    </lineage>
</organism>
<dbReference type="GO" id="GO:0005886">
    <property type="term" value="C:plasma membrane"/>
    <property type="evidence" value="ECO:0007669"/>
    <property type="project" value="UniProtKB-SubCell"/>
</dbReference>
<comment type="similarity">
    <text evidence="2">Belongs to the MscS (TC 1.A.23) family.</text>
</comment>
<feature type="transmembrane region" description="Helical" evidence="8">
    <location>
        <begin position="811"/>
        <end position="828"/>
    </location>
</feature>
<keyword evidence="5 8" id="KW-1133">Transmembrane helix</keyword>
<dbReference type="InterPro" id="IPR023408">
    <property type="entry name" value="MscS_beta-dom_sf"/>
</dbReference>
<accession>A0A9E4KCN0</accession>
<evidence type="ECO:0000256" key="3">
    <source>
        <dbReference type="ARBA" id="ARBA00022475"/>
    </source>
</evidence>
<dbReference type="InterPro" id="IPR049278">
    <property type="entry name" value="MS_channel_C"/>
</dbReference>
<evidence type="ECO:0000313" key="15">
    <source>
        <dbReference type="EMBL" id="MCG7946152.1"/>
    </source>
</evidence>
<dbReference type="SUPFAM" id="SSF82689">
    <property type="entry name" value="Mechanosensitive channel protein MscS (YggB), C-terminal domain"/>
    <property type="match status" value="1"/>
</dbReference>
<comment type="caution">
    <text evidence="15">The sequence shown here is derived from an EMBL/GenBank/DDBJ whole genome shotgun (WGS) entry which is preliminary data.</text>
</comment>
<dbReference type="Pfam" id="PF12794">
    <property type="entry name" value="MscS_TM"/>
    <property type="match status" value="1"/>
</dbReference>
<feature type="signal peptide" evidence="9">
    <location>
        <begin position="1"/>
        <end position="19"/>
    </location>
</feature>
<keyword evidence="7" id="KW-0175">Coiled coil</keyword>
<dbReference type="InterPro" id="IPR024393">
    <property type="entry name" value="MscS_porin"/>
</dbReference>
<keyword evidence="3" id="KW-1003">Cell membrane</keyword>
<dbReference type="InterPro" id="IPR011014">
    <property type="entry name" value="MscS_channel_TM-2"/>
</dbReference>
<dbReference type="Proteomes" id="UP000886667">
    <property type="component" value="Unassembled WGS sequence"/>
</dbReference>
<dbReference type="Pfam" id="PF21082">
    <property type="entry name" value="MS_channel_3rd"/>
    <property type="match status" value="1"/>
</dbReference>
<evidence type="ECO:0000256" key="7">
    <source>
        <dbReference type="SAM" id="Coils"/>
    </source>
</evidence>
<dbReference type="InterPro" id="IPR052702">
    <property type="entry name" value="MscS-like_channel"/>
</dbReference>
<dbReference type="Gene3D" id="1.10.287.1260">
    <property type="match status" value="1"/>
</dbReference>
<evidence type="ECO:0000259" key="14">
    <source>
        <dbReference type="Pfam" id="PF21088"/>
    </source>
</evidence>
<dbReference type="Gene3D" id="2.30.30.60">
    <property type="match status" value="1"/>
</dbReference>
<dbReference type="Pfam" id="PF12795">
    <property type="entry name" value="MscS_porin"/>
    <property type="match status" value="1"/>
</dbReference>
<dbReference type="PANTHER" id="PTHR30347:SF1">
    <property type="entry name" value="MECHANOSENSITIVE CHANNEL MSCK"/>
    <property type="match status" value="1"/>
</dbReference>
<feature type="domain" description="Mechanosensitive ion channel transmembrane helices 2/3" evidence="14">
    <location>
        <begin position="907"/>
        <end position="947"/>
    </location>
</feature>
<evidence type="ECO:0000259" key="11">
    <source>
        <dbReference type="Pfam" id="PF12794"/>
    </source>
</evidence>
<feature type="domain" description="Mechanosensitive ion channel MscS" evidence="10">
    <location>
        <begin position="949"/>
        <end position="1014"/>
    </location>
</feature>
<evidence type="ECO:0000256" key="5">
    <source>
        <dbReference type="ARBA" id="ARBA00022989"/>
    </source>
</evidence>
<dbReference type="SUPFAM" id="SSF50182">
    <property type="entry name" value="Sm-like ribonucleoproteins"/>
    <property type="match status" value="1"/>
</dbReference>
<dbReference type="PROSITE" id="PS51257">
    <property type="entry name" value="PROKAR_LIPOPROTEIN"/>
    <property type="match status" value="1"/>
</dbReference>
<comment type="subcellular location">
    <subcellularLocation>
        <location evidence="1">Cell membrane</location>
        <topology evidence="1">Multi-pass membrane protein</topology>
    </subcellularLocation>
</comment>
<feature type="transmembrane region" description="Helical" evidence="8">
    <location>
        <begin position="736"/>
        <end position="756"/>
    </location>
</feature>
<evidence type="ECO:0000256" key="1">
    <source>
        <dbReference type="ARBA" id="ARBA00004651"/>
    </source>
</evidence>
<keyword evidence="9" id="KW-0732">Signal</keyword>
<feature type="domain" description="Mechanosensitive ion channel MscS porin" evidence="12">
    <location>
        <begin position="44"/>
        <end position="273"/>
    </location>
</feature>
<keyword evidence="4 8" id="KW-0812">Transmembrane</keyword>
<dbReference type="InterPro" id="IPR010920">
    <property type="entry name" value="LSM_dom_sf"/>
</dbReference>
<evidence type="ECO:0000256" key="8">
    <source>
        <dbReference type="SAM" id="Phobius"/>
    </source>
</evidence>
<dbReference type="InterPro" id="IPR006685">
    <property type="entry name" value="MscS_channel_2nd"/>
</dbReference>
<evidence type="ECO:0000256" key="6">
    <source>
        <dbReference type="ARBA" id="ARBA00023136"/>
    </source>
</evidence>
<dbReference type="PANTHER" id="PTHR30347">
    <property type="entry name" value="POTASSIUM CHANNEL RELATED"/>
    <property type="match status" value="1"/>
</dbReference>
<proteinExistence type="inferred from homology"/>
<dbReference type="Pfam" id="PF00924">
    <property type="entry name" value="MS_channel_2nd"/>
    <property type="match status" value="1"/>
</dbReference>
<feature type="domain" description="Mechanosensitive ion channel MscS C-terminal" evidence="13">
    <location>
        <begin position="1023"/>
        <end position="1105"/>
    </location>
</feature>
<protein>
    <submittedName>
        <fullName evidence="15">Mechanosensitive ion channel</fullName>
    </submittedName>
</protein>
<sequence>MNRLIPTLLLITISLSCFAQPEQEQIDSERLLATEQLELIKSEALQDESLEKTTQQRVIELIDQAEKWLRQTNKLEGEISQLSRTIEEAPAEIKKLRSSIGPYDSEDEDLLSFIKQSELVEIEQRISQQSLTLNQAREQHKEQLATLSDLLVGSQQINNEISEHNDILNRINAESGNYDEGENKHLNQARQLLLDSRKQLHETQIELLKLRLTNQNLLTNLAQAKRDATTAQIGKLQSSLQKLNQAASAIREEQAKQARQQAEQIKQQLKSLPEPIKNIAQENAQKRAELEELVYWEKRVSQKLQATQLQLEQISDDFEHSKQRVDVVGASQAIGKMLSRRRQALPSLQSYSRSSAERKQEINIATDRQIAIEEQLLAQGSLTEYVEQVTQPLTEGVSEEKADELRKQVFSLLGARREALNELQKIYGRYITQLTSLDQAERQLLEVSESYVDYIDDQLIWISSGDLFDFLDFNQLKTGVARLISPQKWLQTGSEITQAAKQRPGLSMSLLALLMVIIWKQRNVTLQLPQLAKSTRKIRTDSIRLTLWALLLTLAKIGILPGIMISLGILLKTLPTASPFSLVVATSLVNVGITLTAALLLYQLCLPDGIGTRHLRWNRQICTALAKELRWLIPVAIPLRFVVTLSEGDYLSVDTQYIGRLAIIVMMVTTLIFVHRLLNKEGLLFQTWQRISPNAILVQLQFLWFPVLLLIGLGIAIAGSIGYLNLSVRLLKLVELTFWFFVGLFILKELLLRYLFIAERRLRYESALHRREELRQQREQEQHQLEDESTVITAEIPEINFDTLSEQAKRLVRFGYLFGSVVGTWLIWSDFLPALDFLTTIQLPFTATQVVDGIVTEGSLTLNDIFIGIIILVFTILAAKNLPGILEITLLQRLPLETGARYALTTLLQYLIAGIGIITAFSTIGFQWSSIQWLVAALGVGLGFGLQEIVANFISGIILLFERPIRVGDVVTLDDTTGVVSRIRIRATTITNYDKQEMLIPNKEFITGRVINWTLSDKVNRIIITVGIAYGSDVKQAMKLMIEAAEENENVLTEPKPVATFEAFGDSALNLLLRVYLGSMDNRLATITALHESINQKFNQAEISIPFPQRDIHIHHPTDN</sequence>
<evidence type="ECO:0000256" key="9">
    <source>
        <dbReference type="SAM" id="SignalP"/>
    </source>
</evidence>
<gene>
    <name evidence="15" type="ORF">JAZ07_07365</name>
</gene>
<dbReference type="SUPFAM" id="SSF82861">
    <property type="entry name" value="Mechanosensitive channel protein MscS (YggB), transmembrane region"/>
    <property type="match status" value="1"/>
</dbReference>
<dbReference type="Gene3D" id="3.30.70.100">
    <property type="match status" value="1"/>
</dbReference>
<feature type="transmembrane region" description="Helical" evidence="8">
    <location>
        <begin position="907"/>
        <end position="928"/>
    </location>
</feature>
<name>A0A9E4KCN0_9GAMM</name>
<dbReference type="InterPro" id="IPR011066">
    <property type="entry name" value="MscS_channel_C_sf"/>
</dbReference>
<dbReference type="AlphaFoldDB" id="A0A9E4KCN0"/>
<feature type="transmembrane region" description="Helical" evidence="8">
    <location>
        <begin position="657"/>
        <end position="679"/>
    </location>
</feature>
<evidence type="ECO:0000259" key="10">
    <source>
        <dbReference type="Pfam" id="PF00924"/>
    </source>
</evidence>
<feature type="transmembrane region" description="Helical" evidence="8">
    <location>
        <begin position="582"/>
        <end position="607"/>
    </location>
</feature>
<feature type="chain" id="PRO_5038978558" evidence="9">
    <location>
        <begin position="20"/>
        <end position="1120"/>
    </location>
</feature>
<evidence type="ECO:0000259" key="12">
    <source>
        <dbReference type="Pfam" id="PF12795"/>
    </source>
</evidence>
<evidence type="ECO:0000259" key="13">
    <source>
        <dbReference type="Pfam" id="PF21082"/>
    </source>
</evidence>